<dbReference type="SUPFAM" id="SSF48557">
    <property type="entry name" value="L-aspartase-like"/>
    <property type="match status" value="1"/>
</dbReference>
<comment type="subunit">
    <text evidence="5">Homotetramer. Residues from neighboring subunits contribute catalytic and substrate-binding residues to each active site.</text>
</comment>
<dbReference type="Gene3D" id="1.20.200.10">
    <property type="entry name" value="Fumarase/aspartase (Central domain)"/>
    <property type="match status" value="1"/>
</dbReference>
<dbReference type="PRINTS" id="PR00149">
    <property type="entry name" value="FUMRATELYASE"/>
</dbReference>
<dbReference type="SMART" id="SM00998">
    <property type="entry name" value="ADSL_C"/>
    <property type="match status" value="1"/>
</dbReference>
<dbReference type="AlphaFoldDB" id="A0A077WPY8"/>
<evidence type="ECO:0000256" key="4">
    <source>
        <dbReference type="ARBA" id="ARBA00008273"/>
    </source>
</evidence>
<evidence type="ECO:0000256" key="1">
    <source>
        <dbReference type="ARBA" id="ARBA00000598"/>
    </source>
</evidence>
<dbReference type="Gene3D" id="1.10.40.30">
    <property type="entry name" value="Fumarase/aspartase (C-terminal domain)"/>
    <property type="match status" value="1"/>
</dbReference>
<keyword evidence="8 12" id="KW-0658">Purine biosynthesis</keyword>
<evidence type="ECO:0000256" key="6">
    <source>
        <dbReference type="ARBA" id="ARBA00012339"/>
    </source>
</evidence>
<evidence type="ECO:0000256" key="2">
    <source>
        <dbReference type="ARBA" id="ARBA00004706"/>
    </source>
</evidence>
<dbReference type="PROSITE" id="PS00163">
    <property type="entry name" value="FUMARATE_LYASES"/>
    <property type="match status" value="1"/>
</dbReference>
<dbReference type="UniPathway" id="UPA00075">
    <property type="reaction ID" value="UER00336"/>
</dbReference>
<comment type="catalytic activity">
    <reaction evidence="1 12">
        <text>(2S)-2-[5-amino-1-(5-phospho-beta-D-ribosyl)imidazole-4-carboxamido]succinate = 5-amino-1-(5-phospho-beta-D-ribosyl)imidazole-4-carboxamide + fumarate</text>
        <dbReference type="Rhea" id="RHEA:23920"/>
        <dbReference type="ChEBI" id="CHEBI:29806"/>
        <dbReference type="ChEBI" id="CHEBI:58443"/>
        <dbReference type="ChEBI" id="CHEBI:58475"/>
        <dbReference type="EC" id="4.3.2.2"/>
    </reaction>
</comment>
<dbReference type="InterPro" id="IPR000362">
    <property type="entry name" value="Fumarate_lyase_fam"/>
</dbReference>
<dbReference type="EC" id="4.3.2.2" evidence="6 12"/>
<dbReference type="GO" id="GO:0005829">
    <property type="term" value="C:cytosol"/>
    <property type="evidence" value="ECO:0007669"/>
    <property type="project" value="TreeGrafter"/>
</dbReference>
<evidence type="ECO:0000256" key="11">
    <source>
        <dbReference type="ARBA" id="ARBA00047513"/>
    </source>
</evidence>
<evidence type="ECO:0000256" key="12">
    <source>
        <dbReference type="RuleBase" id="RU361172"/>
    </source>
</evidence>
<evidence type="ECO:0000313" key="14">
    <source>
        <dbReference type="EMBL" id="CDS09199.1"/>
    </source>
</evidence>
<dbReference type="PANTHER" id="PTHR43172:SF1">
    <property type="entry name" value="ADENYLOSUCCINATE LYASE"/>
    <property type="match status" value="1"/>
</dbReference>
<evidence type="ECO:0000256" key="9">
    <source>
        <dbReference type="ARBA" id="ARBA00023239"/>
    </source>
</evidence>
<reference evidence="14" key="1">
    <citation type="journal article" date="2014" name="Genome Announc.">
        <title>De novo whole-genome sequence and genome annotation of Lichtheimia ramosa.</title>
        <authorList>
            <person name="Linde J."/>
            <person name="Schwartze V."/>
            <person name="Binder U."/>
            <person name="Lass-Florl C."/>
            <person name="Voigt K."/>
            <person name="Horn F."/>
        </authorList>
    </citation>
    <scope>NUCLEOTIDE SEQUENCE</scope>
    <source>
        <strain evidence="14">JMRC FSU:6197</strain>
    </source>
</reference>
<evidence type="ECO:0000256" key="3">
    <source>
        <dbReference type="ARBA" id="ARBA00004734"/>
    </source>
</evidence>
<dbReference type="GO" id="GO:0044208">
    <property type="term" value="P:'de novo' AMP biosynthetic process"/>
    <property type="evidence" value="ECO:0007669"/>
    <property type="project" value="UniProtKB-UniPathway"/>
</dbReference>
<dbReference type="EMBL" id="LK023330">
    <property type="protein sequence ID" value="CDS09199.1"/>
    <property type="molecule type" value="Genomic_DNA"/>
</dbReference>
<dbReference type="Gene3D" id="1.10.275.60">
    <property type="match status" value="1"/>
</dbReference>
<dbReference type="InterPro" id="IPR022761">
    <property type="entry name" value="Fumarate_lyase_N"/>
</dbReference>
<comment type="pathway">
    <text evidence="2 12">Purine metabolism; IMP biosynthesis via de novo pathway; 5-amino-1-(5-phospho-D-ribosyl)imidazole-4-carboxamide from 5-amino-1-(5-phospho-D-ribosyl)imidazole-4-carboxylate: step 2/2.</text>
</comment>
<dbReference type="GO" id="GO:0070626">
    <property type="term" value="F:(S)-2-(5-amino-1-(5-phospho-D-ribosyl)imidazole-4-carboxamido) succinate lyase (fumarate-forming) activity"/>
    <property type="evidence" value="ECO:0007669"/>
    <property type="project" value="TreeGrafter"/>
</dbReference>
<dbReference type="PANTHER" id="PTHR43172">
    <property type="entry name" value="ADENYLOSUCCINATE LYASE"/>
    <property type="match status" value="1"/>
</dbReference>
<dbReference type="NCBIfam" id="TIGR00928">
    <property type="entry name" value="purB"/>
    <property type="match status" value="1"/>
</dbReference>
<feature type="domain" description="Adenylosuccinate lyase C-terminal" evidence="13">
    <location>
        <begin position="371"/>
        <end position="455"/>
    </location>
</feature>
<sequence length="480" mass="54584">MSHDKYQSPLTSRYASKEMAYNFSEDKRYSTWRKLWLNLAIAEQRLGLTDITDKAIEEMRANIDNIDYEVAAAEEKKRRHDVMAHVHAFGQVAPAAAGIIHLGATSCYVTDNGDLIILRDAYDIVIRKLVHVIDILSQFAKTYRDLPTLGFTHFQPAQLVTVGKRATLWIQELLWDLRNFERARNDLKLRGVKGTTGTQASFMALFNGDHDKIEQLDQLVTELSGFKEAYPVCGQTYSRKIDIDVLHPLAGFGATAHKMATDIRLLANLKEIEEPFEKDQIGSSAMAYKRNPMRSERACSLSRHLMVLVNDALQTSAVQWLERTLDDSAIRRISLPEAFLTTDILLTLLQNICEGMVVYPKVIERRINQELPFMATENIIMAMVKKGGDRQECHEQIRVLSHEAAHVVKMEGGENDLIERIKKTEYFKPIWDELPKLLDPSTFIGRAPEQVDSFITKHVEPALAPYSDVLKERTKAELSV</sequence>
<dbReference type="InterPro" id="IPR004769">
    <property type="entry name" value="Pur_lyase"/>
</dbReference>
<dbReference type="InterPro" id="IPR008948">
    <property type="entry name" value="L-Aspartase-like"/>
</dbReference>
<comment type="catalytic activity">
    <reaction evidence="11 12">
        <text>N(6)-(1,2-dicarboxyethyl)-AMP = fumarate + AMP</text>
        <dbReference type="Rhea" id="RHEA:16853"/>
        <dbReference type="ChEBI" id="CHEBI:29806"/>
        <dbReference type="ChEBI" id="CHEBI:57567"/>
        <dbReference type="ChEBI" id="CHEBI:456215"/>
        <dbReference type="EC" id="4.3.2.2"/>
    </reaction>
</comment>
<dbReference type="InterPro" id="IPR020557">
    <property type="entry name" value="Fumarate_lyase_CS"/>
</dbReference>
<dbReference type="FunFam" id="1.10.275.60:FF:000001">
    <property type="entry name" value="Adenylosuccinate lyase"/>
    <property type="match status" value="1"/>
</dbReference>
<dbReference type="OrthoDB" id="406045at2759"/>
<evidence type="ECO:0000256" key="7">
    <source>
        <dbReference type="ARBA" id="ARBA00017058"/>
    </source>
</evidence>
<name>A0A077WPY8_9FUNG</name>
<dbReference type="CDD" id="cd03302">
    <property type="entry name" value="Adenylsuccinate_lyase_2"/>
    <property type="match status" value="1"/>
</dbReference>
<dbReference type="Pfam" id="PF00206">
    <property type="entry name" value="Lyase_1"/>
    <property type="match status" value="1"/>
</dbReference>
<dbReference type="InterPro" id="IPR019468">
    <property type="entry name" value="AdenyloSucc_lyase_C"/>
</dbReference>
<protein>
    <recommendedName>
        <fullName evidence="7 12">Adenylosuccinate lyase</fullName>
        <shortName evidence="12">ASL</shortName>
        <ecNumber evidence="6 12">4.3.2.2</ecNumber>
    </recommendedName>
    <alternativeName>
        <fullName evidence="10 12">Adenylosuccinase</fullName>
    </alternativeName>
</protein>
<keyword evidence="9 12" id="KW-0456">Lyase</keyword>
<dbReference type="FunFam" id="1.10.40.30:FF:000005">
    <property type="entry name" value="Adenylosuccinate lyase"/>
    <property type="match status" value="1"/>
</dbReference>
<evidence type="ECO:0000256" key="8">
    <source>
        <dbReference type="ARBA" id="ARBA00022755"/>
    </source>
</evidence>
<accession>A0A077WPY8</accession>
<dbReference type="UniPathway" id="UPA00074">
    <property type="reaction ID" value="UER00132"/>
</dbReference>
<proteinExistence type="inferred from homology"/>
<comment type="similarity">
    <text evidence="4 12">Belongs to the lyase 1 family. Adenylosuccinate lyase subfamily.</text>
</comment>
<dbReference type="GO" id="GO:0004018">
    <property type="term" value="F:N6-(1,2-dicarboxyethyl)AMP AMP-lyase (fumarate-forming) activity"/>
    <property type="evidence" value="ECO:0007669"/>
    <property type="project" value="InterPro"/>
</dbReference>
<evidence type="ECO:0000259" key="13">
    <source>
        <dbReference type="SMART" id="SM00998"/>
    </source>
</evidence>
<dbReference type="GO" id="GO:0006189">
    <property type="term" value="P:'de novo' IMP biosynthetic process"/>
    <property type="evidence" value="ECO:0007669"/>
    <property type="project" value="UniProtKB-UniPathway"/>
</dbReference>
<gene>
    <name evidence="14" type="ORF">LRAMOSA10559</name>
</gene>
<comment type="pathway">
    <text evidence="3 12">Purine metabolism; AMP biosynthesis via de novo pathway; AMP from IMP: step 2/2.</text>
</comment>
<evidence type="ECO:0000256" key="10">
    <source>
        <dbReference type="ARBA" id="ARBA00030717"/>
    </source>
</evidence>
<dbReference type="Pfam" id="PF10397">
    <property type="entry name" value="ADSL_C"/>
    <property type="match status" value="1"/>
</dbReference>
<organism evidence="14">
    <name type="scientific">Lichtheimia ramosa</name>
    <dbReference type="NCBI Taxonomy" id="688394"/>
    <lineage>
        <taxon>Eukaryota</taxon>
        <taxon>Fungi</taxon>
        <taxon>Fungi incertae sedis</taxon>
        <taxon>Mucoromycota</taxon>
        <taxon>Mucoromycotina</taxon>
        <taxon>Mucoromycetes</taxon>
        <taxon>Mucorales</taxon>
        <taxon>Lichtheimiaceae</taxon>
        <taxon>Lichtheimia</taxon>
    </lineage>
</organism>
<evidence type="ECO:0000256" key="5">
    <source>
        <dbReference type="ARBA" id="ARBA00011668"/>
    </source>
</evidence>